<feature type="topological domain" description="Periplasmic" evidence="10">
    <location>
        <begin position="39"/>
        <end position="201"/>
    </location>
</feature>
<dbReference type="FunFam" id="2.60.370.10:FF:000001">
    <property type="entry name" value="COX11 cytochrome c oxidase assembly homolog"/>
    <property type="match status" value="1"/>
</dbReference>
<keyword evidence="7 10" id="KW-1133">Transmembrane helix</keyword>
<dbReference type="AlphaFoldDB" id="A0A4D7B7X8"/>
<dbReference type="PIRSF" id="PIRSF005413">
    <property type="entry name" value="COX11"/>
    <property type="match status" value="1"/>
</dbReference>
<name>A0A4D7B7X8_9HYPH</name>
<evidence type="ECO:0000256" key="4">
    <source>
        <dbReference type="ARBA" id="ARBA00015384"/>
    </source>
</evidence>
<keyword evidence="13" id="KW-1185">Reference proteome</keyword>
<dbReference type="SUPFAM" id="SSF110111">
    <property type="entry name" value="Ctag/Cox11"/>
    <property type="match status" value="1"/>
</dbReference>
<dbReference type="InterPro" id="IPR023471">
    <property type="entry name" value="CtaG/Cox11_dom_sf"/>
</dbReference>
<evidence type="ECO:0000256" key="5">
    <source>
        <dbReference type="ARBA" id="ARBA00022692"/>
    </source>
</evidence>
<evidence type="ECO:0000256" key="11">
    <source>
        <dbReference type="SAM" id="Phobius"/>
    </source>
</evidence>
<sequence length="201" mass="22013">MSKPATNQTAKRNWARDLKVGGAALGFGLFMFGAAYAMVPLYDMFCRLTGFGGTTMVAERPADRIVDHVIDVRFDANVAPSLPWRFQAETPRQTVKAGETHTMAYKVTNLSDQPVTGMASYNVAPLGTGRFFNKLQCFCFTEQTLGPHETREFSVVYFVDPAIADDPEGRAVNTITLSYTFFRQAPAARPVAGAPTSVRAN</sequence>
<proteinExistence type="inferred from homology"/>
<dbReference type="PANTHER" id="PTHR21320">
    <property type="entry name" value="CYTOCHROME C OXIDASE ASSEMBLY PROTEIN COX11-RELATED"/>
    <property type="match status" value="1"/>
</dbReference>
<comment type="subcellular location">
    <subcellularLocation>
        <location evidence="2 10">Cell inner membrane</location>
        <topology evidence="2 10">Single-pass type II membrane protein</topology>
        <orientation evidence="2 10">Periplasmic side</orientation>
    </subcellularLocation>
</comment>
<organism evidence="12 13">
    <name type="scientific">Phreatobacter stygius</name>
    <dbReference type="NCBI Taxonomy" id="1940610"/>
    <lineage>
        <taxon>Bacteria</taxon>
        <taxon>Pseudomonadati</taxon>
        <taxon>Pseudomonadota</taxon>
        <taxon>Alphaproteobacteria</taxon>
        <taxon>Hyphomicrobiales</taxon>
        <taxon>Phreatobacteraceae</taxon>
        <taxon>Phreatobacter</taxon>
    </lineage>
</organism>
<dbReference type="Pfam" id="PF04442">
    <property type="entry name" value="CtaG_Cox11"/>
    <property type="match status" value="1"/>
</dbReference>
<dbReference type="GO" id="GO:0005507">
    <property type="term" value="F:copper ion binding"/>
    <property type="evidence" value="ECO:0007669"/>
    <property type="project" value="InterPro"/>
</dbReference>
<evidence type="ECO:0000256" key="8">
    <source>
        <dbReference type="ARBA" id="ARBA00023008"/>
    </source>
</evidence>
<dbReference type="PANTHER" id="PTHR21320:SF3">
    <property type="entry name" value="CYTOCHROME C OXIDASE ASSEMBLY PROTEIN COX11, MITOCHONDRIAL-RELATED"/>
    <property type="match status" value="1"/>
</dbReference>
<dbReference type="KEGG" id="pstg:E8M01_16870"/>
<protein>
    <recommendedName>
        <fullName evidence="4 10">Cytochrome c oxidase assembly protein CtaG</fullName>
    </recommendedName>
</protein>
<evidence type="ECO:0000256" key="2">
    <source>
        <dbReference type="ARBA" id="ARBA00004382"/>
    </source>
</evidence>
<dbReference type="RefSeq" id="WP_136961182.1">
    <property type="nucleotide sequence ID" value="NZ_CP039690.1"/>
</dbReference>
<reference evidence="12 13" key="1">
    <citation type="submission" date="2019-04" db="EMBL/GenBank/DDBJ databases">
        <title>Phreatobacter aquaticus sp. nov.</title>
        <authorList>
            <person name="Choi A."/>
        </authorList>
    </citation>
    <scope>NUCLEOTIDE SEQUENCE [LARGE SCALE GENOMIC DNA]</scope>
    <source>
        <strain evidence="12 13">KCTC 52518</strain>
    </source>
</reference>
<evidence type="ECO:0000256" key="7">
    <source>
        <dbReference type="ARBA" id="ARBA00022989"/>
    </source>
</evidence>
<dbReference type="GO" id="GO:0005886">
    <property type="term" value="C:plasma membrane"/>
    <property type="evidence" value="ECO:0007669"/>
    <property type="project" value="UniProtKB-SubCell"/>
</dbReference>
<evidence type="ECO:0000256" key="6">
    <source>
        <dbReference type="ARBA" id="ARBA00022968"/>
    </source>
</evidence>
<evidence type="ECO:0000256" key="3">
    <source>
        <dbReference type="ARBA" id="ARBA00009620"/>
    </source>
</evidence>
<evidence type="ECO:0000256" key="10">
    <source>
        <dbReference type="HAMAP-Rule" id="MF_00155"/>
    </source>
</evidence>
<dbReference type="OrthoDB" id="9804841at2"/>
<evidence type="ECO:0000313" key="12">
    <source>
        <dbReference type="EMBL" id="QCI65736.1"/>
    </source>
</evidence>
<keyword evidence="9 10" id="KW-0472">Membrane</keyword>
<keyword evidence="10" id="KW-0997">Cell inner membrane</keyword>
<evidence type="ECO:0000256" key="1">
    <source>
        <dbReference type="ARBA" id="ARBA00004007"/>
    </source>
</evidence>
<dbReference type="NCBIfam" id="NF003465">
    <property type="entry name" value="PRK05089.1"/>
    <property type="match status" value="1"/>
</dbReference>
<keyword evidence="6 10" id="KW-0735">Signal-anchor</keyword>
<comment type="function">
    <text evidence="1 10">Exerts its effect at some terminal stage of cytochrome c oxidase synthesis, probably by being involved in the insertion of the copper B into subunit I.</text>
</comment>
<feature type="transmembrane region" description="Helical" evidence="11">
    <location>
        <begin position="20"/>
        <end position="39"/>
    </location>
</feature>
<dbReference type="Proteomes" id="UP000298781">
    <property type="component" value="Chromosome"/>
</dbReference>
<comment type="similarity">
    <text evidence="3 10">Belongs to the COX11/CtaG family.</text>
</comment>
<gene>
    <name evidence="10" type="primary">ctaG</name>
    <name evidence="12" type="ORF">E8M01_16870</name>
</gene>
<dbReference type="InterPro" id="IPR007533">
    <property type="entry name" value="Cyt_c_oxidase_assmbl_CtaG"/>
</dbReference>
<accession>A0A4D7B7X8</accession>
<keyword evidence="8 10" id="KW-0186">Copper</keyword>
<evidence type="ECO:0000256" key="9">
    <source>
        <dbReference type="ARBA" id="ARBA00023136"/>
    </source>
</evidence>
<evidence type="ECO:0000313" key="13">
    <source>
        <dbReference type="Proteomes" id="UP000298781"/>
    </source>
</evidence>
<dbReference type="GO" id="GO:0008535">
    <property type="term" value="P:respiratory chain complex IV assembly"/>
    <property type="evidence" value="ECO:0007669"/>
    <property type="project" value="UniProtKB-UniRule"/>
</dbReference>
<dbReference type="EMBL" id="CP039690">
    <property type="protein sequence ID" value="QCI65736.1"/>
    <property type="molecule type" value="Genomic_DNA"/>
</dbReference>
<keyword evidence="5 10" id="KW-0812">Transmembrane</keyword>
<keyword evidence="10" id="KW-1003">Cell membrane</keyword>
<dbReference type="Gene3D" id="2.60.370.10">
    <property type="entry name" value="Ctag/Cox11"/>
    <property type="match status" value="1"/>
</dbReference>
<feature type="topological domain" description="Cytoplasmic" evidence="10">
    <location>
        <begin position="1"/>
        <end position="15"/>
    </location>
</feature>
<dbReference type="HAMAP" id="MF_00155">
    <property type="entry name" value="CtaG"/>
    <property type="match status" value="1"/>
</dbReference>